<sequence length="370" mass="39411">MRKAVIIDAKRTVIGKKAGYFKDVAAEKLAAVVIQEILQENKVSPEMVSDVILGNTVGPGGNLARLSALTAGLPVTVPGFTVDRQCGSGLEAVNLACRLVQSGAGDIYLAGGTESVSTSTFPKRARFSPDTIGDPDMGVGAENVAKRYNITREMQDEYAFLSYKRTIASIEQNRFKNELVSINEMPLIDEGIKRLSVIERLIKRAKPVFKENGTVTAANSCGLNDGASIVLIMSEEKAKELELASKLKFIDAVTAGVDPNLPGIGPVPAVNTLLQRMNLSISDIDVFELNEAFASQVVASAQELDIPWDKLNKGGGAIAFGHPYGASGAILVTSLLREMTSQNRFGIATLGIGGGLGIATLFERCGLYEF</sequence>
<dbReference type="GO" id="GO:0010124">
    <property type="term" value="P:phenylacetate catabolic process"/>
    <property type="evidence" value="ECO:0007669"/>
    <property type="project" value="TreeGrafter"/>
</dbReference>
<dbReference type="GO" id="GO:0006635">
    <property type="term" value="P:fatty acid beta-oxidation"/>
    <property type="evidence" value="ECO:0007669"/>
    <property type="project" value="TreeGrafter"/>
</dbReference>
<comment type="caution">
    <text evidence="7">The sequence shown here is derived from an EMBL/GenBank/DDBJ whole genome shotgun (WGS) entry which is preliminary data.</text>
</comment>
<dbReference type="OrthoDB" id="9764892at2"/>
<evidence type="ECO:0000313" key="7">
    <source>
        <dbReference type="EMBL" id="OOE14620.1"/>
    </source>
</evidence>
<dbReference type="CDD" id="cd00751">
    <property type="entry name" value="thiolase"/>
    <property type="match status" value="1"/>
</dbReference>
<dbReference type="PIRSF" id="PIRSF000429">
    <property type="entry name" value="Ac-CoA_Ac_transf"/>
    <property type="match status" value="1"/>
</dbReference>
<keyword evidence="2 4" id="KW-0808">Transferase</keyword>
<evidence type="ECO:0000259" key="6">
    <source>
        <dbReference type="Pfam" id="PF02803"/>
    </source>
</evidence>
<dbReference type="InterPro" id="IPR016039">
    <property type="entry name" value="Thiolase-like"/>
</dbReference>
<evidence type="ECO:0000256" key="4">
    <source>
        <dbReference type="RuleBase" id="RU003557"/>
    </source>
</evidence>
<dbReference type="GO" id="GO:0003988">
    <property type="term" value="F:acetyl-CoA C-acyltransferase activity"/>
    <property type="evidence" value="ECO:0007669"/>
    <property type="project" value="TreeGrafter"/>
</dbReference>
<comment type="similarity">
    <text evidence="1 4">Belongs to the thiolase-like superfamily. Thiolase family.</text>
</comment>
<feature type="domain" description="Thiolase C-terminal" evidence="6">
    <location>
        <begin position="248"/>
        <end position="364"/>
    </location>
</feature>
<dbReference type="Gene3D" id="3.40.47.10">
    <property type="match status" value="2"/>
</dbReference>
<proteinExistence type="inferred from homology"/>
<dbReference type="InterPro" id="IPR050215">
    <property type="entry name" value="Thiolase-like_sf_Thiolase"/>
</dbReference>
<reference evidence="7 8" key="1">
    <citation type="submission" date="2016-11" db="EMBL/GenBank/DDBJ databases">
        <authorList>
            <person name="Jaros S."/>
            <person name="Januszkiewicz K."/>
            <person name="Wedrychowicz H."/>
        </authorList>
    </citation>
    <scope>NUCLEOTIDE SEQUENCE [LARGE SCALE GENOMIC DNA]</scope>
    <source>
        <strain evidence="7 8">Con a/3</strain>
    </source>
</reference>
<dbReference type="PROSITE" id="PS00737">
    <property type="entry name" value="THIOLASE_2"/>
    <property type="match status" value="1"/>
</dbReference>
<evidence type="ECO:0000259" key="5">
    <source>
        <dbReference type="Pfam" id="PF00108"/>
    </source>
</evidence>
<dbReference type="GO" id="GO:0005737">
    <property type="term" value="C:cytoplasm"/>
    <property type="evidence" value="ECO:0007669"/>
    <property type="project" value="UniProtKB-ARBA"/>
</dbReference>
<dbReference type="NCBIfam" id="NF005212">
    <property type="entry name" value="PRK06690.1"/>
    <property type="match status" value="1"/>
</dbReference>
<protein>
    <submittedName>
        <fullName evidence="7">Acetyl-CoA acetyltransferase</fullName>
    </submittedName>
</protein>
<evidence type="ECO:0000256" key="2">
    <source>
        <dbReference type="ARBA" id="ARBA00022679"/>
    </source>
</evidence>
<dbReference type="SUPFAM" id="SSF53901">
    <property type="entry name" value="Thiolase-like"/>
    <property type="match status" value="2"/>
</dbReference>
<dbReference type="Proteomes" id="UP000188597">
    <property type="component" value="Unassembled WGS sequence"/>
</dbReference>
<dbReference type="AlphaFoldDB" id="A0A1V3GCP3"/>
<feature type="domain" description="Thiolase N-terminal" evidence="5">
    <location>
        <begin position="5"/>
        <end position="236"/>
    </location>
</feature>
<dbReference type="PANTHER" id="PTHR43853">
    <property type="entry name" value="3-KETOACYL-COA THIOLASE, PEROXISOMAL"/>
    <property type="match status" value="1"/>
</dbReference>
<dbReference type="PANTHER" id="PTHR43853:SF3">
    <property type="entry name" value="ACETYL-COA C-ACETYLTRANSFERASE YHFS-RELATED"/>
    <property type="match status" value="1"/>
</dbReference>
<dbReference type="Pfam" id="PF02803">
    <property type="entry name" value="Thiolase_C"/>
    <property type="match status" value="1"/>
</dbReference>
<keyword evidence="3 4" id="KW-0012">Acyltransferase</keyword>
<gene>
    <name evidence="7" type="ORF">UN64_05375</name>
</gene>
<dbReference type="EMBL" id="MQMF01000001">
    <property type="protein sequence ID" value="OOE14620.1"/>
    <property type="molecule type" value="Genomic_DNA"/>
</dbReference>
<name>A0A1V3GCP3_9BACL</name>
<dbReference type="InterPro" id="IPR020613">
    <property type="entry name" value="Thiolase_CS"/>
</dbReference>
<dbReference type="NCBIfam" id="TIGR01930">
    <property type="entry name" value="AcCoA-C-Actrans"/>
    <property type="match status" value="1"/>
</dbReference>
<dbReference type="InterPro" id="IPR020617">
    <property type="entry name" value="Thiolase_C"/>
</dbReference>
<dbReference type="Pfam" id="PF00108">
    <property type="entry name" value="Thiolase_N"/>
    <property type="match status" value="1"/>
</dbReference>
<dbReference type="InterPro" id="IPR020616">
    <property type="entry name" value="Thiolase_N"/>
</dbReference>
<dbReference type="RefSeq" id="WP_077360429.1">
    <property type="nucleotide sequence ID" value="NZ_MQMF01000001.1"/>
</dbReference>
<accession>A0A1V3GCP3</accession>
<dbReference type="InterPro" id="IPR002155">
    <property type="entry name" value="Thiolase"/>
</dbReference>
<evidence type="ECO:0000313" key="8">
    <source>
        <dbReference type="Proteomes" id="UP000188597"/>
    </source>
</evidence>
<evidence type="ECO:0000256" key="3">
    <source>
        <dbReference type="ARBA" id="ARBA00023315"/>
    </source>
</evidence>
<evidence type="ECO:0000256" key="1">
    <source>
        <dbReference type="ARBA" id="ARBA00010982"/>
    </source>
</evidence>
<organism evidence="7 8">
    <name type="scientific">Fictibacillus arsenicus</name>
    <dbReference type="NCBI Taxonomy" id="255247"/>
    <lineage>
        <taxon>Bacteria</taxon>
        <taxon>Bacillati</taxon>
        <taxon>Bacillota</taxon>
        <taxon>Bacilli</taxon>
        <taxon>Bacillales</taxon>
        <taxon>Fictibacillaceae</taxon>
        <taxon>Fictibacillus</taxon>
    </lineage>
</organism>